<dbReference type="InterPro" id="IPR001584">
    <property type="entry name" value="Integrase_cat-core"/>
</dbReference>
<dbReference type="InterPro" id="IPR036397">
    <property type="entry name" value="RNaseH_sf"/>
</dbReference>
<dbReference type="Pfam" id="PF00665">
    <property type="entry name" value="rve"/>
    <property type="match status" value="1"/>
</dbReference>
<dbReference type="GO" id="GO:0003676">
    <property type="term" value="F:nucleic acid binding"/>
    <property type="evidence" value="ECO:0007669"/>
    <property type="project" value="InterPro"/>
</dbReference>
<dbReference type="EMBL" id="LCIT01000002">
    <property type="protein sequence ID" value="KKT63622.1"/>
    <property type="molecule type" value="Genomic_DNA"/>
</dbReference>
<dbReference type="Proteomes" id="UP000033945">
    <property type="component" value="Unassembled WGS sequence"/>
</dbReference>
<reference evidence="2 3" key="1">
    <citation type="journal article" date="2015" name="Nature">
        <title>rRNA introns, odd ribosomes, and small enigmatic genomes across a large radiation of phyla.</title>
        <authorList>
            <person name="Brown C.T."/>
            <person name="Hug L.A."/>
            <person name="Thomas B.C."/>
            <person name="Sharon I."/>
            <person name="Castelle C.J."/>
            <person name="Singh A."/>
            <person name="Wilkins M.J."/>
            <person name="Williams K.H."/>
            <person name="Banfield J.F."/>
        </authorList>
    </citation>
    <scope>NUCLEOTIDE SEQUENCE [LARGE SCALE GENOMIC DNA]</scope>
</reference>
<sequence length="172" mass="20459">MGELIEIDIKYVPKRIKAARYYQFTAIDCQSRWRYLEAYDSKSSTSAMEFLRTLAAKTKFRIRAIKTDNDSSFTNRYTGYFKSSDPSRPRLHAFDKLCEKMRIKHYLIDPGKPAQNGRVERSHRSDQETFYDEVDFRTFEELQLKLRLWNMYYNDLEHCGLKGRTPNEVLGL</sequence>
<dbReference type="AlphaFoldDB" id="A0A0G1L4W6"/>
<evidence type="ECO:0000259" key="1">
    <source>
        <dbReference type="PROSITE" id="PS50994"/>
    </source>
</evidence>
<accession>A0A0G1L4W6</accession>
<proteinExistence type="predicted"/>
<dbReference type="PANTHER" id="PTHR35004:SF7">
    <property type="entry name" value="INTEGRASE PROTEIN"/>
    <property type="match status" value="1"/>
</dbReference>
<dbReference type="PROSITE" id="PS50994">
    <property type="entry name" value="INTEGRASE"/>
    <property type="match status" value="1"/>
</dbReference>
<gene>
    <name evidence="2" type="ORF">UW55_C0002G0087</name>
</gene>
<dbReference type="SUPFAM" id="SSF53098">
    <property type="entry name" value="Ribonuclease H-like"/>
    <property type="match status" value="1"/>
</dbReference>
<dbReference type="PANTHER" id="PTHR35004">
    <property type="entry name" value="TRANSPOSASE RV3428C-RELATED"/>
    <property type="match status" value="1"/>
</dbReference>
<evidence type="ECO:0000313" key="2">
    <source>
        <dbReference type="EMBL" id="KKT63622.1"/>
    </source>
</evidence>
<organism evidence="2 3">
    <name type="scientific">Candidatus Giovannonibacteria bacterium GW2011_GWA2_44_26</name>
    <dbReference type="NCBI Taxonomy" id="1618648"/>
    <lineage>
        <taxon>Bacteria</taxon>
        <taxon>Candidatus Giovannoniibacteriota</taxon>
    </lineage>
</organism>
<protein>
    <submittedName>
        <fullName evidence="2">Integrase core domain protein</fullName>
    </submittedName>
</protein>
<dbReference type="Gene3D" id="3.30.420.10">
    <property type="entry name" value="Ribonuclease H-like superfamily/Ribonuclease H"/>
    <property type="match status" value="1"/>
</dbReference>
<name>A0A0G1L4W6_9BACT</name>
<dbReference type="GO" id="GO:0015074">
    <property type="term" value="P:DNA integration"/>
    <property type="evidence" value="ECO:0007669"/>
    <property type="project" value="InterPro"/>
</dbReference>
<comment type="caution">
    <text evidence="2">The sequence shown here is derived from an EMBL/GenBank/DDBJ whole genome shotgun (WGS) entry which is preliminary data.</text>
</comment>
<evidence type="ECO:0000313" key="3">
    <source>
        <dbReference type="Proteomes" id="UP000033945"/>
    </source>
</evidence>
<dbReference type="InterPro" id="IPR012337">
    <property type="entry name" value="RNaseH-like_sf"/>
</dbReference>
<feature type="domain" description="Integrase catalytic" evidence="1">
    <location>
        <begin position="1"/>
        <end position="172"/>
    </location>
</feature>